<keyword evidence="1" id="KW-0805">Transcription regulation</keyword>
<dbReference type="GO" id="GO:0003700">
    <property type="term" value="F:DNA-binding transcription factor activity"/>
    <property type="evidence" value="ECO:0007669"/>
    <property type="project" value="InterPro"/>
</dbReference>
<keyword evidence="2" id="KW-0238">DNA-binding</keyword>
<keyword evidence="6" id="KW-1185">Reference proteome</keyword>
<evidence type="ECO:0000259" key="4">
    <source>
        <dbReference type="PROSITE" id="PS51000"/>
    </source>
</evidence>
<dbReference type="GO" id="GO:0003677">
    <property type="term" value="F:DNA binding"/>
    <property type="evidence" value="ECO:0007669"/>
    <property type="project" value="UniProtKB-KW"/>
</dbReference>
<dbReference type="EMBL" id="WTUZ01000040">
    <property type="protein sequence ID" value="MZQ87462.1"/>
    <property type="molecule type" value="Genomic_DNA"/>
</dbReference>
<name>A0A6L8VCW0_9BACL</name>
<dbReference type="Pfam" id="PF25583">
    <property type="entry name" value="WCX"/>
    <property type="match status" value="1"/>
</dbReference>
<feature type="domain" description="HTH deoR-type" evidence="4">
    <location>
        <begin position="3"/>
        <end position="62"/>
    </location>
</feature>
<dbReference type="InterPro" id="IPR051534">
    <property type="entry name" value="CBASS_pafABC_assoc_protein"/>
</dbReference>
<evidence type="ECO:0000256" key="3">
    <source>
        <dbReference type="ARBA" id="ARBA00023163"/>
    </source>
</evidence>
<dbReference type="InterPro" id="IPR001034">
    <property type="entry name" value="DeoR_HTH"/>
</dbReference>
<dbReference type="InterPro" id="IPR018356">
    <property type="entry name" value="Tscrpt_reg_HTH_DeoR_CS"/>
</dbReference>
<evidence type="ECO:0000256" key="2">
    <source>
        <dbReference type="ARBA" id="ARBA00023125"/>
    </source>
</evidence>
<dbReference type="InterPro" id="IPR036390">
    <property type="entry name" value="WH_DNA-bd_sf"/>
</dbReference>
<reference evidence="5 6" key="1">
    <citation type="submission" date="2019-12" db="EMBL/GenBank/DDBJ databases">
        <title>Paenibacillus sp. nov. sp. isolated from soil.</title>
        <authorList>
            <person name="Kim J."/>
            <person name="Jeong S.E."/>
            <person name="Jung H.S."/>
            <person name="Jeon C.O."/>
        </authorList>
    </citation>
    <scope>NUCLEOTIDE SEQUENCE [LARGE SCALE GENOMIC DNA]</scope>
    <source>
        <strain evidence="5 6">5J-6</strain>
    </source>
</reference>
<dbReference type="InterPro" id="IPR036388">
    <property type="entry name" value="WH-like_DNA-bd_sf"/>
</dbReference>
<dbReference type="Pfam" id="PF08279">
    <property type="entry name" value="HTH_11"/>
    <property type="match status" value="1"/>
</dbReference>
<dbReference type="InterPro" id="IPR057727">
    <property type="entry name" value="WCX_dom"/>
</dbReference>
<organism evidence="5 6">
    <name type="scientific">Paenibacillus silvestris</name>
    <dbReference type="NCBI Taxonomy" id="2606219"/>
    <lineage>
        <taxon>Bacteria</taxon>
        <taxon>Bacillati</taxon>
        <taxon>Bacillota</taxon>
        <taxon>Bacilli</taxon>
        <taxon>Bacillales</taxon>
        <taxon>Paenibacillaceae</taxon>
        <taxon>Paenibacillus</taxon>
    </lineage>
</organism>
<dbReference type="Gene3D" id="1.10.10.10">
    <property type="entry name" value="Winged helix-like DNA-binding domain superfamily/Winged helix DNA-binding domain"/>
    <property type="match status" value="1"/>
</dbReference>
<dbReference type="Proteomes" id="UP000481087">
    <property type="component" value="Unassembled WGS sequence"/>
</dbReference>
<protein>
    <submittedName>
        <fullName evidence="5">WYL domain-containing protein</fullName>
    </submittedName>
</protein>
<dbReference type="PANTHER" id="PTHR34580">
    <property type="match status" value="1"/>
</dbReference>
<gene>
    <name evidence="5" type="ORF">GQF01_35615</name>
</gene>
<evidence type="ECO:0000313" key="5">
    <source>
        <dbReference type="EMBL" id="MZQ87462.1"/>
    </source>
</evidence>
<sequence>MNKTQRLIQLMMVVNERMAFTTKELAQEFGVSERTMHRDLQELSELGMPLYTEFGPHGGYRLLKKRMLPPILFTEQEAEAMFFAFQSLQYYGALPFAAESTSALGKFYHYLPTDTKKRIDALKSRVSFWTPTRTQSSPYLEEILEASIDGLPLHITYASKEGARERTIQPIGIYASNGYWYFPSYCFQKDRILLFRTDRLQSLELAEPDHPRKDLKNYTILDWLSGGMDQKAGSSEHMKLRVKLTPAGVRAYERSSGRDEHVKIHVDGSGELATEMHQSNLLYFSKFFLGMGADAVVEEPSEMVEWIRDQLQGMLRAYDALAD</sequence>
<evidence type="ECO:0000313" key="6">
    <source>
        <dbReference type="Proteomes" id="UP000481087"/>
    </source>
</evidence>
<dbReference type="RefSeq" id="WP_161412062.1">
    <property type="nucleotide sequence ID" value="NZ_WTUZ01000040.1"/>
</dbReference>
<proteinExistence type="predicted"/>
<dbReference type="PROSITE" id="PS52050">
    <property type="entry name" value="WYL"/>
    <property type="match status" value="1"/>
</dbReference>
<accession>A0A6L8VCW0</accession>
<dbReference type="InterPro" id="IPR013196">
    <property type="entry name" value="HTH_11"/>
</dbReference>
<dbReference type="PANTHER" id="PTHR34580:SF9">
    <property type="entry name" value="SLL5097 PROTEIN"/>
    <property type="match status" value="1"/>
</dbReference>
<dbReference type="PROSITE" id="PS51000">
    <property type="entry name" value="HTH_DEOR_2"/>
    <property type="match status" value="1"/>
</dbReference>
<dbReference type="PROSITE" id="PS00894">
    <property type="entry name" value="HTH_DEOR_1"/>
    <property type="match status" value="1"/>
</dbReference>
<dbReference type="SUPFAM" id="SSF46785">
    <property type="entry name" value="Winged helix' DNA-binding domain"/>
    <property type="match status" value="1"/>
</dbReference>
<dbReference type="PIRSF" id="PIRSF016838">
    <property type="entry name" value="PafC"/>
    <property type="match status" value="1"/>
</dbReference>
<dbReference type="SMART" id="SM00420">
    <property type="entry name" value="HTH_DEOR"/>
    <property type="match status" value="1"/>
</dbReference>
<dbReference type="Pfam" id="PF13280">
    <property type="entry name" value="WYL"/>
    <property type="match status" value="1"/>
</dbReference>
<dbReference type="InterPro" id="IPR028349">
    <property type="entry name" value="PafC-like"/>
</dbReference>
<evidence type="ECO:0000256" key="1">
    <source>
        <dbReference type="ARBA" id="ARBA00023015"/>
    </source>
</evidence>
<dbReference type="AlphaFoldDB" id="A0A6L8VCW0"/>
<dbReference type="InterPro" id="IPR026881">
    <property type="entry name" value="WYL_dom"/>
</dbReference>
<keyword evidence="3" id="KW-0804">Transcription</keyword>
<comment type="caution">
    <text evidence="5">The sequence shown here is derived from an EMBL/GenBank/DDBJ whole genome shotgun (WGS) entry which is preliminary data.</text>
</comment>